<dbReference type="Pfam" id="PF11882">
    <property type="entry name" value="DUF3402"/>
    <property type="match status" value="2"/>
</dbReference>
<comment type="similarity">
    <text evidence="1">Belongs to the STRIP family.</text>
</comment>
<sequence>MATVERVWPNERQLEEPENDIPSLVPICASSVESSDLVDAVNENGCLRNDSEELSHSNVDAAVYNECVEPIKETSCNPDSYENKKIPFVYKDWDTLENELADIYGYYERYNFSSNLKAFNSLLKNRSHHVCKWALLEKADKVNFLHDLLDQLEIADTGKQLEALLAMNYIVQGCWGEYAALSDQLHLTEVNVELLLESDAFWRVWTFFKVVFEKFGNDTLPEENDFTIQFLENSLNVLCTVAIIVMVKTQESGSSPGFQIFIDEIIDLNEDELVIITLLKIFNQIKSISPKCFLVKKVLLLIRSILLLTLGGSDELRRLKESCRKAVGLKPTIEDTVQICRNIEPLQDATMWSGMMARQKLLTWSEFADVVMEETTQTPVCKRSLPWTPKSSIKSLRAYRCLSNALPEESNLHSMQSISSLPVPVKQRIQLIIEYLHVPLANHQIEQENVVSKFPNRFENKPFVDKTEQLFEALLPILEDTVRSLVTVLSEATPRKHMKQRLFVYKTVSTYSSSEDSRRQAQIIAKAIAAVLLLLLKHTKINHIYQFECISSEIVAASFIPTALRYLNRDVEKCIRFHESSQDVSSRYKVMNGSLLYCDQTEDYTGRENVEMESSRVSWRNLFTYINLLRVLNKLLKEKSSRVMMLKMFKAPDCLKRCLKIRDSIFQQYVLKLLKMLCKHLGKEWRRSNQHVVSAVYYKVRHRLLDDWMGGGANASVCVKDTKSWPWEYYEVEKQLTHNVLAYLKRHYVPDAGDENTSTEIQVGDLESSEVKLSETFKLGYEEWLEHEVYTKQVDWDALVKPTFIV</sequence>
<dbReference type="PANTHER" id="PTHR13239">
    <property type="entry name" value="PROTEIN REQUIRED FOR HYPHAL ANASTOMOSIS HAM-2"/>
    <property type="match status" value="1"/>
</dbReference>
<dbReference type="InterPro" id="IPR040185">
    <property type="entry name" value="Far11/STRP"/>
</dbReference>
<dbReference type="STRING" id="48709.A0A1D2MTS0"/>
<evidence type="ECO:0000256" key="1">
    <source>
        <dbReference type="ARBA" id="ARBA00007062"/>
    </source>
</evidence>
<evidence type="ECO:0000259" key="2">
    <source>
        <dbReference type="SMART" id="SM01292"/>
    </source>
</evidence>
<dbReference type="GO" id="GO:0005829">
    <property type="term" value="C:cytosol"/>
    <property type="evidence" value="ECO:0007669"/>
    <property type="project" value="TreeGrafter"/>
</dbReference>
<name>A0A1D2MTS0_ORCCI</name>
<dbReference type="AlphaFoldDB" id="A0A1D2MTS0"/>
<gene>
    <name evidence="4" type="ORF">Ocin01_10344</name>
</gene>
<accession>A0A1D2MTS0</accession>
<organism evidence="4 5">
    <name type="scientific">Orchesella cincta</name>
    <name type="common">Springtail</name>
    <name type="synonym">Podura cincta</name>
    <dbReference type="NCBI Taxonomy" id="48709"/>
    <lineage>
        <taxon>Eukaryota</taxon>
        <taxon>Metazoa</taxon>
        <taxon>Ecdysozoa</taxon>
        <taxon>Arthropoda</taxon>
        <taxon>Hexapoda</taxon>
        <taxon>Collembola</taxon>
        <taxon>Entomobryomorpha</taxon>
        <taxon>Entomobryoidea</taxon>
        <taxon>Orchesellidae</taxon>
        <taxon>Orchesellinae</taxon>
        <taxon>Orchesella</taxon>
    </lineage>
</organism>
<dbReference type="PANTHER" id="PTHR13239:SF4">
    <property type="entry name" value="AT25231P"/>
    <property type="match status" value="1"/>
</dbReference>
<evidence type="ECO:0000259" key="3">
    <source>
        <dbReference type="SMART" id="SM01293"/>
    </source>
</evidence>
<feature type="domain" description="Far11/STRP C-terminal" evidence="3">
    <location>
        <begin position="422"/>
        <end position="781"/>
    </location>
</feature>
<dbReference type="Proteomes" id="UP000094527">
    <property type="component" value="Unassembled WGS sequence"/>
</dbReference>
<dbReference type="OrthoDB" id="18234at2759"/>
<dbReference type="SMART" id="SM01293">
    <property type="entry name" value="DUF3402"/>
    <property type="match status" value="1"/>
</dbReference>
<proteinExistence type="inferred from homology"/>
<comment type="caution">
    <text evidence="4">The sequence shown here is derived from an EMBL/GenBank/DDBJ whole genome shotgun (WGS) entry which is preliminary data.</text>
</comment>
<reference evidence="4 5" key="1">
    <citation type="journal article" date="2016" name="Genome Biol. Evol.">
        <title>Gene Family Evolution Reflects Adaptation to Soil Environmental Stressors in the Genome of the Collembolan Orchesella cincta.</title>
        <authorList>
            <person name="Faddeeva-Vakhrusheva A."/>
            <person name="Derks M.F."/>
            <person name="Anvar S.Y."/>
            <person name="Agamennone V."/>
            <person name="Suring W."/>
            <person name="Smit S."/>
            <person name="van Straalen N.M."/>
            <person name="Roelofs D."/>
        </authorList>
    </citation>
    <scope>NUCLEOTIDE SEQUENCE [LARGE SCALE GENOMIC DNA]</scope>
    <source>
        <tissue evidence="4">Mixed pool</tissue>
    </source>
</reference>
<feature type="domain" description="Far11/STRP N-terminal" evidence="2">
    <location>
        <begin position="83"/>
        <end position="369"/>
    </location>
</feature>
<protein>
    <submittedName>
        <fullName evidence="4">Striatin-interacting proteins 2</fullName>
    </submittedName>
</protein>
<evidence type="ECO:0000313" key="5">
    <source>
        <dbReference type="Proteomes" id="UP000094527"/>
    </source>
</evidence>
<dbReference type="GO" id="GO:0007010">
    <property type="term" value="P:cytoskeleton organization"/>
    <property type="evidence" value="ECO:0007669"/>
    <property type="project" value="TreeGrafter"/>
</dbReference>
<dbReference type="InterPro" id="IPR012486">
    <property type="entry name" value="Far11/STRP_N"/>
</dbReference>
<dbReference type="InterPro" id="IPR021819">
    <property type="entry name" value="Far11/STRP_C"/>
</dbReference>
<keyword evidence="5" id="KW-1185">Reference proteome</keyword>
<dbReference type="Pfam" id="PF07923">
    <property type="entry name" value="N1221"/>
    <property type="match status" value="1"/>
</dbReference>
<evidence type="ECO:0000313" key="4">
    <source>
        <dbReference type="EMBL" id="ODM96332.1"/>
    </source>
</evidence>
<dbReference type="EMBL" id="LJIJ01000549">
    <property type="protein sequence ID" value="ODM96332.1"/>
    <property type="molecule type" value="Genomic_DNA"/>
</dbReference>
<dbReference type="SMART" id="SM01292">
    <property type="entry name" value="N1221"/>
    <property type="match status" value="1"/>
</dbReference>